<evidence type="ECO:0000313" key="4">
    <source>
        <dbReference type="Proteomes" id="UP001409291"/>
    </source>
</evidence>
<protein>
    <submittedName>
        <fullName evidence="3">RagB/SusD family nutrient uptake outer membrane protein</fullName>
    </submittedName>
</protein>
<proteinExistence type="predicted"/>
<dbReference type="InterPro" id="IPR011990">
    <property type="entry name" value="TPR-like_helical_dom_sf"/>
</dbReference>
<keyword evidence="4" id="KW-1185">Reference proteome</keyword>
<dbReference type="Pfam" id="PF14322">
    <property type="entry name" value="SusD-like_3"/>
    <property type="match status" value="1"/>
</dbReference>
<name>A0ABV0C1A9_9SPHI</name>
<evidence type="ECO:0000256" key="1">
    <source>
        <dbReference type="SAM" id="SignalP"/>
    </source>
</evidence>
<feature type="signal peptide" evidence="1">
    <location>
        <begin position="1"/>
        <end position="21"/>
    </location>
</feature>
<sequence length="118" mass="13270">MKKIILNIGLALLFISCSDFLDLKPDKKMVVPELLEDCELLLNDYSTMNSGFPSLGEVASDNYYLTTASWQAISTLDERNTYVWNDAVMNTATSWQTTYKVIYQSNQVLETLSGINIG</sequence>
<feature type="chain" id="PRO_5046081735" evidence="1">
    <location>
        <begin position="22"/>
        <end position="118"/>
    </location>
</feature>
<comment type="caution">
    <text evidence="3">The sequence shown here is derived from an EMBL/GenBank/DDBJ whole genome shotgun (WGS) entry which is preliminary data.</text>
</comment>
<evidence type="ECO:0000313" key="3">
    <source>
        <dbReference type="EMBL" id="MEN5380804.1"/>
    </source>
</evidence>
<dbReference type="Gene3D" id="1.25.40.390">
    <property type="match status" value="1"/>
</dbReference>
<evidence type="ECO:0000259" key="2">
    <source>
        <dbReference type="Pfam" id="PF14322"/>
    </source>
</evidence>
<dbReference type="EMBL" id="JBDJNQ010000034">
    <property type="protein sequence ID" value="MEN5380804.1"/>
    <property type="molecule type" value="Genomic_DNA"/>
</dbReference>
<dbReference type="PROSITE" id="PS51257">
    <property type="entry name" value="PROKAR_LIPOPROTEIN"/>
    <property type="match status" value="1"/>
</dbReference>
<feature type="non-terminal residue" evidence="3">
    <location>
        <position position="118"/>
    </location>
</feature>
<gene>
    <name evidence="3" type="ORF">ABE541_26320</name>
</gene>
<dbReference type="InterPro" id="IPR033985">
    <property type="entry name" value="SusD-like_N"/>
</dbReference>
<accession>A0ABV0C1A9</accession>
<dbReference type="Proteomes" id="UP001409291">
    <property type="component" value="Unassembled WGS sequence"/>
</dbReference>
<feature type="domain" description="SusD-like N-terminal" evidence="2">
    <location>
        <begin position="19"/>
        <end position="113"/>
    </location>
</feature>
<keyword evidence="1" id="KW-0732">Signal</keyword>
<reference evidence="3 4" key="1">
    <citation type="submission" date="2024-04" db="EMBL/GenBank/DDBJ databases">
        <title>WGS of bacteria from Torrens River.</title>
        <authorList>
            <person name="Wyrsch E.R."/>
            <person name="Drigo B."/>
        </authorList>
    </citation>
    <scope>NUCLEOTIDE SEQUENCE [LARGE SCALE GENOMIC DNA]</scope>
    <source>
        <strain evidence="3 4">TWI391</strain>
    </source>
</reference>
<dbReference type="SUPFAM" id="SSF48452">
    <property type="entry name" value="TPR-like"/>
    <property type="match status" value="1"/>
</dbReference>
<dbReference type="RefSeq" id="WP_346583754.1">
    <property type="nucleotide sequence ID" value="NZ_JBDJNQ010000034.1"/>
</dbReference>
<organism evidence="3 4">
    <name type="scientific">Sphingobacterium kitahiroshimense</name>
    <dbReference type="NCBI Taxonomy" id="470446"/>
    <lineage>
        <taxon>Bacteria</taxon>
        <taxon>Pseudomonadati</taxon>
        <taxon>Bacteroidota</taxon>
        <taxon>Sphingobacteriia</taxon>
        <taxon>Sphingobacteriales</taxon>
        <taxon>Sphingobacteriaceae</taxon>
        <taxon>Sphingobacterium</taxon>
    </lineage>
</organism>